<sequence>MVAKATTTPVKIEDHRHEKMKELAKKNNRTIQNEYAEAVDRHLAGKYQEMILADSKLEQIFTNKLNRVADRLAAMLSTNNMDTSTVLMGLMHLNSKEFEKDRNEMYQAYRKEAAAYEQAKRNKK</sequence>
<reference evidence="1 2" key="1">
    <citation type="journal article" date="2014" name="Arch. Microbiol.">
        <title>Bacillus mesophilum sp. nov., strain IITR-54T, a novel 4-chlorobiphenyl dechlorinating bacterium.</title>
        <authorList>
            <person name="Manickam N."/>
            <person name="Singh N.K."/>
            <person name="Bajaj A."/>
            <person name="Kumar R.M."/>
            <person name="Kaur G."/>
            <person name="Kaur N."/>
            <person name="Bala M."/>
            <person name="Kumar A."/>
            <person name="Mayilraj S."/>
        </authorList>
    </citation>
    <scope>NUCLEOTIDE SEQUENCE [LARGE SCALE GENOMIC DNA]</scope>
    <source>
        <strain evidence="1 2">IITR-54</strain>
    </source>
</reference>
<dbReference type="RefSeq" id="WP_151576032.1">
    <property type="nucleotide sequence ID" value="NZ_WBOT01000012.1"/>
</dbReference>
<evidence type="ECO:0000313" key="2">
    <source>
        <dbReference type="Proteomes" id="UP000441354"/>
    </source>
</evidence>
<protein>
    <submittedName>
        <fullName evidence="1">Uncharacterized protein</fullName>
    </submittedName>
</protein>
<organism evidence="1 2">
    <name type="scientific">Bacillus mesophilum</name>
    <dbReference type="NCBI Taxonomy" id="1071718"/>
    <lineage>
        <taxon>Bacteria</taxon>
        <taxon>Bacillati</taxon>
        <taxon>Bacillota</taxon>
        <taxon>Bacilli</taxon>
        <taxon>Bacillales</taxon>
        <taxon>Bacillaceae</taxon>
        <taxon>Bacillus</taxon>
    </lineage>
</organism>
<keyword evidence="2" id="KW-1185">Reference proteome</keyword>
<name>A0A7V7RI21_9BACI</name>
<comment type="caution">
    <text evidence="1">The sequence shown here is derived from an EMBL/GenBank/DDBJ whole genome shotgun (WGS) entry which is preliminary data.</text>
</comment>
<dbReference type="EMBL" id="WBOT01000012">
    <property type="protein sequence ID" value="KAB2329459.1"/>
    <property type="molecule type" value="Genomic_DNA"/>
</dbReference>
<evidence type="ECO:0000313" key="1">
    <source>
        <dbReference type="EMBL" id="KAB2329459.1"/>
    </source>
</evidence>
<gene>
    <name evidence="1" type="ORF">F7732_21275</name>
</gene>
<accession>A0A7V7RI21</accession>
<dbReference type="Proteomes" id="UP000441354">
    <property type="component" value="Unassembled WGS sequence"/>
</dbReference>
<proteinExistence type="predicted"/>
<dbReference type="OrthoDB" id="9947280at2"/>
<dbReference type="AlphaFoldDB" id="A0A7V7RI21"/>